<keyword evidence="10 15" id="KW-0057">Aromatic amino acid biosynthesis</keyword>
<keyword evidence="12 15" id="KW-0456">Lyase</keyword>
<protein>
    <recommendedName>
        <fullName evidence="15 16">Multifunctional fusion protein</fullName>
    </recommendedName>
    <domain>
        <recommendedName>
            <fullName evidence="15">Indole-3-glycerol phosphate synthase</fullName>
            <shortName evidence="15">IGPS</shortName>
            <ecNumber evidence="15">4.1.1.48</ecNumber>
        </recommendedName>
    </domain>
    <domain>
        <recommendedName>
            <fullName evidence="16">N-(5'-phosphoribosyl)anthranilate isomerase</fullName>
            <shortName evidence="16">PRAI</shortName>
            <ecNumber evidence="16">5.3.1.24</ecNumber>
        </recommendedName>
    </domain>
</protein>
<dbReference type="PROSITE" id="PS00614">
    <property type="entry name" value="IGPS"/>
    <property type="match status" value="1"/>
</dbReference>
<dbReference type="InterPro" id="IPR011060">
    <property type="entry name" value="RibuloseP-bd_barrel"/>
</dbReference>
<dbReference type="PANTHER" id="PTHR22854:SF2">
    <property type="entry name" value="INDOLE-3-GLYCEROL-PHOSPHATE SYNTHASE"/>
    <property type="match status" value="1"/>
</dbReference>
<dbReference type="Proteomes" id="UP001595897">
    <property type="component" value="Unassembled WGS sequence"/>
</dbReference>
<comment type="pathway">
    <text evidence="4 15">Amino-acid biosynthesis; L-tryptophan biosynthesis; L-tryptophan from chorismate: step 4/5.</text>
</comment>
<keyword evidence="7 15" id="KW-0028">Amino-acid biosynthesis</keyword>
<evidence type="ECO:0000259" key="18">
    <source>
        <dbReference type="Pfam" id="PF00697"/>
    </source>
</evidence>
<dbReference type="HAMAP" id="MF_00135">
    <property type="entry name" value="PRAI"/>
    <property type="match status" value="1"/>
</dbReference>
<evidence type="ECO:0000256" key="7">
    <source>
        <dbReference type="ARBA" id="ARBA00022605"/>
    </source>
</evidence>
<evidence type="ECO:0000256" key="13">
    <source>
        <dbReference type="ARBA" id="ARBA00023268"/>
    </source>
</evidence>
<reference evidence="20" key="1">
    <citation type="journal article" date="2019" name="Int. J. Syst. Evol. Microbiol.">
        <title>The Global Catalogue of Microorganisms (GCM) 10K type strain sequencing project: providing services to taxonomists for standard genome sequencing and annotation.</title>
        <authorList>
            <consortium name="The Broad Institute Genomics Platform"/>
            <consortium name="The Broad Institute Genome Sequencing Center for Infectious Disease"/>
            <person name="Wu L."/>
            <person name="Ma J."/>
        </authorList>
    </citation>
    <scope>NUCLEOTIDE SEQUENCE [LARGE SCALE GENOMIC DNA]</scope>
    <source>
        <strain evidence="20">KACC 12507</strain>
    </source>
</reference>
<dbReference type="GO" id="GO:0004425">
    <property type="term" value="F:indole-3-glycerol-phosphate synthase activity"/>
    <property type="evidence" value="ECO:0007669"/>
    <property type="project" value="UniProtKB-EC"/>
</dbReference>
<evidence type="ECO:0000256" key="11">
    <source>
        <dbReference type="ARBA" id="ARBA00023235"/>
    </source>
</evidence>
<dbReference type="InterPro" id="IPR045186">
    <property type="entry name" value="Indole-3-glycerol_P_synth"/>
</dbReference>
<dbReference type="NCBIfam" id="NF006945">
    <property type="entry name" value="PRK09427.1"/>
    <property type="match status" value="1"/>
</dbReference>
<comment type="similarity">
    <text evidence="16">Belongs to the TrpF family.</text>
</comment>
<keyword evidence="13" id="KW-0511">Multifunctional enzyme</keyword>
<evidence type="ECO:0000256" key="12">
    <source>
        <dbReference type="ARBA" id="ARBA00023239"/>
    </source>
</evidence>
<evidence type="ECO:0000256" key="6">
    <source>
        <dbReference type="ARBA" id="ARBA00009847"/>
    </source>
</evidence>
<dbReference type="HAMAP" id="MF_00134_B">
    <property type="entry name" value="IGPS_B"/>
    <property type="match status" value="1"/>
</dbReference>
<sequence length="470" mass="51882">MTDVLAQIVADKRIEIAEREKQFPLSAFQAELSPSKKSFITALSKDKAGFIFECKKASPSKGLIREPFNLDEIVSAYEKEAACFSVLTDEKYFQGKFEYLAYVTERVSQPVLNKDFFVVPYQIYLARYYKADAVLLMLSVLNDDEYRTLSDLSHSLGMEVLTEVSNEQETHRALALNAKIIGINNRDLRDLSTNLATTERLVPLIRSTDFEGVIISESGIYTNQDLQRLNSLVDGYLVGSSLMAQQNLDAAINRLVYGEVKVCGITRSQDADAIAQTQASFMGLIFAPKSPRFVSVEQARDIIKQTPFAYVGVFVDAPLEQVLEYARTLGLHAVQLHGNESIEYIKALRQALPATTEIWKALGVSKQDSAAHLSQQLSVYEHVSAELSRILVDCKVGKQSGGTGETFDWSLLTNVNSRLPLMLAGGIDAQNAAVAMSSKVHGIDVNSGVESAPGVKDIDKIQAMFAMLRI</sequence>
<dbReference type="EMBL" id="JBHSGU010000002">
    <property type="protein sequence ID" value="MFC4699021.1"/>
    <property type="molecule type" value="Genomic_DNA"/>
</dbReference>
<feature type="domain" description="N-(5'phosphoribosyl) anthranilate isomerase (PRAI)" evidence="18">
    <location>
        <begin position="260"/>
        <end position="465"/>
    </location>
</feature>
<dbReference type="InterPro" id="IPR001240">
    <property type="entry name" value="PRAI_dom"/>
</dbReference>
<feature type="domain" description="Indole-3-glycerol phosphate synthase" evidence="17">
    <location>
        <begin position="5"/>
        <end position="255"/>
    </location>
</feature>
<dbReference type="EC" id="5.3.1.24" evidence="16"/>
<dbReference type="CDD" id="cd00331">
    <property type="entry name" value="IGPS"/>
    <property type="match status" value="1"/>
</dbReference>
<dbReference type="PANTHER" id="PTHR22854">
    <property type="entry name" value="TRYPTOPHAN BIOSYNTHESIS PROTEIN"/>
    <property type="match status" value="1"/>
</dbReference>
<comment type="function">
    <text evidence="14">Bifunctional enzyme that catalyzes two sequential steps of tryptophan biosynthetic pathway. The first reaction is catalyzed by the isomerase, coded by the TrpF domain; the second reaction is catalyzed by the synthase, coded by the TrpC domain.</text>
</comment>
<comment type="similarity">
    <text evidence="5">In the N-terminal section; belongs to the TrpC family.</text>
</comment>
<dbReference type="Pfam" id="PF00697">
    <property type="entry name" value="PRAI"/>
    <property type="match status" value="1"/>
</dbReference>
<keyword evidence="20" id="KW-1185">Reference proteome</keyword>
<evidence type="ECO:0000256" key="3">
    <source>
        <dbReference type="ARBA" id="ARBA00004664"/>
    </source>
</evidence>
<keyword evidence="8 15" id="KW-0210">Decarboxylase</keyword>
<evidence type="ECO:0000256" key="8">
    <source>
        <dbReference type="ARBA" id="ARBA00022793"/>
    </source>
</evidence>
<evidence type="ECO:0000256" key="15">
    <source>
        <dbReference type="HAMAP-Rule" id="MF_00134"/>
    </source>
</evidence>
<comment type="pathway">
    <text evidence="3 16">Amino-acid biosynthesis; L-tryptophan biosynthesis; L-tryptophan from chorismate: step 3/5.</text>
</comment>
<evidence type="ECO:0000256" key="16">
    <source>
        <dbReference type="HAMAP-Rule" id="MF_00135"/>
    </source>
</evidence>
<evidence type="ECO:0000256" key="4">
    <source>
        <dbReference type="ARBA" id="ARBA00004696"/>
    </source>
</evidence>
<dbReference type="SUPFAM" id="SSF51366">
    <property type="entry name" value="Ribulose-phoshate binding barrel"/>
    <property type="match status" value="2"/>
</dbReference>
<comment type="catalytic activity">
    <reaction evidence="1 16">
        <text>N-(5-phospho-beta-D-ribosyl)anthranilate = 1-(2-carboxyphenylamino)-1-deoxy-D-ribulose 5-phosphate</text>
        <dbReference type="Rhea" id="RHEA:21540"/>
        <dbReference type="ChEBI" id="CHEBI:18277"/>
        <dbReference type="ChEBI" id="CHEBI:58613"/>
        <dbReference type="EC" id="5.3.1.24"/>
    </reaction>
</comment>
<comment type="similarity">
    <text evidence="15">Belongs to the TrpC family.</text>
</comment>
<dbReference type="InterPro" id="IPR001468">
    <property type="entry name" value="Indole-3-GlycerolPSynthase_CS"/>
</dbReference>
<dbReference type="InterPro" id="IPR013785">
    <property type="entry name" value="Aldolase_TIM"/>
</dbReference>
<evidence type="ECO:0000256" key="10">
    <source>
        <dbReference type="ARBA" id="ARBA00023141"/>
    </source>
</evidence>
<dbReference type="EC" id="4.1.1.48" evidence="15"/>
<organism evidence="19 20">
    <name type="scientific">Glaciecola siphonariae</name>
    <dbReference type="NCBI Taxonomy" id="521012"/>
    <lineage>
        <taxon>Bacteria</taxon>
        <taxon>Pseudomonadati</taxon>
        <taxon>Pseudomonadota</taxon>
        <taxon>Gammaproteobacteria</taxon>
        <taxon>Alteromonadales</taxon>
        <taxon>Alteromonadaceae</taxon>
        <taxon>Glaciecola</taxon>
    </lineage>
</organism>
<dbReference type="Pfam" id="PF00218">
    <property type="entry name" value="IGPS"/>
    <property type="match status" value="1"/>
</dbReference>
<dbReference type="Gene3D" id="3.20.20.70">
    <property type="entry name" value="Aldolase class I"/>
    <property type="match status" value="2"/>
</dbReference>
<evidence type="ECO:0000313" key="19">
    <source>
        <dbReference type="EMBL" id="MFC4699021.1"/>
    </source>
</evidence>
<comment type="similarity">
    <text evidence="6">In the C-terminal section; belongs to the TrpF family.</text>
</comment>
<dbReference type="CDD" id="cd00405">
    <property type="entry name" value="PRAI"/>
    <property type="match status" value="1"/>
</dbReference>
<dbReference type="InterPro" id="IPR013798">
    <property type="entry name" value="Indole-3-glycerol_P_synth_dom"/>
</dbReference>
<evidence type="ECO:0000256" key="1">
    <source>
        <dbReference type="ARBA" id="ARBA00001164"/>
    </source>
</evidence>
<evidence type="ECO:0000256" key="14">
    <source>
        <dbReference type="ARBA" id="ARBA00025592"/>
    </source>
</evidence>
<evidence type="ECO:0000256" key="2">
    <source>
        <dbReference type="ARBA" id="ARBA00001633"/>
    </source>
</evidence>
<accession>A0ABV9LR93</accession>
<proteinExistence type="inferred from homology"/>
<comment type="catalytic activity">
    <reaction evidence="2 15">
        <text>1-(2-carboxyphenylamino)-1-deoxy-D-ribulose 5-phosphate + H(+) = (1S,2R)-1-C-(indol-3-yl)glycerol 3-phosphate + CO2 + H2O</text>
        <dbReference type="Rhea" id="RHEA:23476"/>
        <dbReference type="ChEBI" id="CHEBI:15377"/>
        <dbReference type="ChEBI" id="CHEBI:15378"/>
        <dbReference type="ChEBI" id="CHEBI:16526"/>
        <dbReference type="ChEBI" id="CHEBI:58613"/>
        <dbReference type="ChEBI" id="CHEBI:58866"/>
        <dbReference type="EC" id="4.1.1.48"/>
    </reaction>
</comment>
<evidence type="ECO:0000259" key="17">
    <source>
        <dbReference type="Pfam" id="PF00218"/>
    </source>
</evidence>
<evidence type="ECO:0000313" key="20">
    <source>
        <dbReference type="Proteomes" id="UP001595897"/>
    </source>
</evidence>
<gene>
    <name evidence="19" type="primary">trpCF</name>
    <name evidence="15" type="synonym">trpC</name>
    <name evidence="16" type="synonym">trpF</name>
    <name evidence="19" type="ORF">ACFO4O_02485</name>
</gene>
<dbReference type="RefSeq" id="WP_382405728.1">
    <property type="nucleotide sequence ID" value="NZ_JBHSGU010000002.1"/>
</dbReference>
<name>A0ABV9LR93_9ALTE</name>
<evidence type="ECO:0000256" key="9">
    <source>
        <dbReference type="ARBA" id="ARBA00022822"/>
    </source>
</evidence>
<keyword evidence="9 15" id="KW-0822">Tryptophan biosynthesis</keyword>
<dbReference type="GO" id="GO:0004640">
    <property type="term" value="F:phosphoribosylanthranilate isomerase activity"/>
    <property type="evidence" value="ECO:0007669"/>
    <property type="project" value="UniProtKB-EC"/>
</dbReference>
<comment type="caution">
    <text evidence="19">The sequence shown here is derived from an EMBL/GenBank/DDBJ whole genome shotgun (WGS) entry which is preliminary data.</text>
</comment>
<keyword evidence="11 16" id="KW-0413">Isomerase</keyword>
<evidence type="ECO:0000256" key="5">
    <source>
        <dbReference type="ARBA" id="ARBA00007902"/>
    </source>
</evidence>